<dbReference type="PIRSF" id="PIRSF021700">
    <property type="entry name" value="3_dmu_93_MTrfase"/>
    <property type="match status" value="1"/>
</dbReference>
<dbReference type="Pfam" id="PF06983">
    <property type="entry name" value="3-dmu-9_3-mt"/>
    <property type="match status" value="1"/>
</dbReference>
<dbReference type="EMBL" id="AP025637">
    <property type="protein sequence ID" value="BDG71688.1"/>
    <property type="molecule type" value="Genomic_DNA"/>
</dbReference>
<protein>
    <submittedName>
        <fullName evidence="2">3-demethylubiquinone-9 3-methyltransferase</fullName>
    </submittedName>
</protein>
<proteinExistence type="predicted"/>
<name>A0ABM7Y1J9_9PROT</name>
<feature type="domain" description="PhnB-like" evidence="1">
    <location>
        <begin position="4"/>
        <end position="116"/>
    </location>
</feature>
<dbReference type="SUPFAM" id="SSF54593">
    <property type="entry name" value="Glyoxalase/Bleomycin resistance protein/Dihydroxybiphenyl dioxygenase"/>
    <property type="match status" value="1"/>
</dbReference>
<sequence>MPTLSTCLWFATEAEDAARFYAAAIPGGRMGEVVRTPPGGPGAEGSVLLARFEIGGQAVMALNGNPEHPFTNAVSLVATCADQDELDRVWDALVADGSPIACGWLKDRYGVAWQVVPGGLMELLEGTDEAGRSRFMAAMHTMVKLDIAALRAAVATA</sequence>
<reference evidence="2 3" key="1">
    <citation type="journal article" date="2016" name="Microbes Environ.">
        <title>Phylogenetically diverse aerobic anoxygenic phototrophic bacteria isolated from epilithic biofilms in Tama river, Japan.</title>
        <authorList>
            <person name="Hirose S."/>
            <person name="Matsuura K."/>
            <person name="Haruta S."/>
        </authorList>
    </citation>
    <scope>NUCLEOTIDE SEQUENCE [LARGE SCALE GENOMIC DNA]</scope>
    <source>
        <strain evidence="2 3">S08</strain>
    </source>
</reference>
<dbReference type="Proteomes" id="UP000831327">
    <property type="component" value="Chromosome"/>
</dbReference>
<dbReference type="InterPro" id="IPR029068">
    <property type="entry name" value="Glyas_Bleomycin-R_OHBP_Dase"/>
</dbReference>
<accession>A0ABM7Y1J9</accession>
<evidence type="ECO:0000313" key="3">
    <source>
        <dbReference type="Proteomes" id="UP000831327"/>
    </source>
</evidence>
<dbReference type="PANTHER" id="PTHR33990">
    <property type="entry name" value="PROTEIN YJDN-RELATED"/>
    <property type="match status" value="1"/>
</dbReference>
<gene>
    <name evidence="2" type="ORF">Rmf_16170</name>
</gene>
<dbReference type="InterPro" id="IPR009725">
    <property type="entry name" value="3_dmu_93_MTrfase"/>
</dbReference>
<organism evidence="2 3">
    <name type="scientific">Roseomonas fluvialis</name>
    <dbReference type="NCBI Taxonomy" id="1750527"/>
    <lineage>
        <taxon>Bacteria</taxon>
        <taxon>Pseudomonadati</taxon>
        <taxon>Pseudomonadota</taxon>
        <taxon>Alphaproteobacteria</taxon>
        <taxon>Acetobacterales</taxon>
        <taxon>Roseomonadaceae</taxon>
        <taxon>Roseomonas</taxon>
    </lineage>
</organism>
<dbReference type="Gene3D" id="3.10.180.10">
    <property type="entry name" value="2,3-Dihydroxybiphenyl 1,2-Dioxygenase, domain 1"/>
    <property type="match status" value="1"/>
</dbReference>
<dbReference type="InterPro" id="IPR028973">
    <property type="entry name" value="PhnB-like"/>
</dbReference>
<dbReference type="RefSeq" id="WP_244458934.1">
    <property type="nucleotide sequence ID" value="NZ_AP025637.1"/>
</dbReference>
<keyword evidence="3" id="KW-1185">Reference proteome</keyword>
<dbReference type="PANTHER" id="PTHR33990:SF2">
    <property type="entry name" value="PHNB-LIKE DOMAIN-CONTAINING PROTEIN"/>
    <property type="match status" value="1"/>
</dbReference>
<dbReference type="CDD" id="cd06588">
    <property type="entry name" value="PhnB_like"/>
    <property type="match status" value="1"/>
</dbReference>
<evidence type="ECO:0000313" key="2">
    <source>
        <dbReference type="EMBL" id="BDG71688.1"/>
    </source>
</evidence>
<evidence type="ECO:0000259" key="1">
    <source>
        <dbReference type="Pfam" id="PF06983"/>
    </source>
</evidence>